<evidence type="ECO:0000313" key="2">
    <source>
        <dbReference type="EMBL" id="PHJ18722.1"/>
    </source>
</evidence>
<proteinExistence type="predicted"/>
<evidence type="ECO:0000313" key="3">
    <source>
        <dbReference type="Proteomes" id="UP000221165"/>
    </source>
</evidence>
<dbReference type="EMBL" id="MIGC01003933">
    <property type="protein sequence ID" value="PHJ18722.1"/>
    <property type="molecule type" value="Genomic_DNA"/>
</dbReference>
<dbReference type="GeneID" id="94430796"/>
<sequence length="76" mass="8344">MWSFALKVSMAYKAGGLRIPKGGLGSGGRGGSRDELWFAKETKRRRKGRRTGRAKTKSGTLRAVKAEDIDCSDQEL</sequence>
<accession>A0A2C6KQJ7</accession>
<feature type="region of interest" description="Disordered" evidence="1">
    <location>
        <begin position="21"/>
        <end position="60"/>
    </location>
</feature>
<organism evidence="2 3">
    <name type="scientific">Cystoisospora suis</name>
    <dbReference type="NCBI Taxonomy" id="483139"/>
    <lineage>
        <taxon>Eukaryota</taxon>
        <taxon>Sar</taxon>
        <taxon>Alveolata</taxon>
        <taxon>Apicomplexa</taxon>
        <taxon>Conoidasida</taxon>
        <taxon>Coccidia</taxon>
        <taxon>Eucoccidiorida</taxon>
        <taxon>Eimeriorina</taxon>
        <taxon>Sarcocystidae</taxon>
        <taxon>Cystoisospora</taxon>
    </lineage>
</organism>
<protein>
    <submittedName>
        <fullName evidence="2">Uncharacterized protein</fullName>
    </submittedName>
</protein>
<dbReference type="RefSeq" id="XP_067920428.1">
    <property type="nucleotide sequence ID" value="XM_068067585.1"/>
</dbReference>
<name>A0A2C6KQJ7_9APIC</name>
<dbReference type="VEuPathDB" id="ToxoDB:CSUI_007440"/>
<dbReference type="AlphaFoldDB" id="A0A2C6KQJ7"/>
<evidence type="ECO:0000256" key="1">
    <source>
        <dbReference type="SAM" id="MobiDB-lite"/>
    </source>
</evidence>
<comment type="caution">
    <text evidence="2">The sequence shown here is derived from an EMBL/GenBank/DDBJ whole genome shotgun (WGS) entry which is preliminary data.</text>
</comment>
<feature type="compositionally biased region" description="Basic residues" evidence="1">
    <location>
        <begin position="42"/>
        <end position="56"/>
    </location>
</feature>
<gene>
    <name evidence="2" type="ORF">CSUI_007440</name>
</gene>
<feature type="compositionally biased region" description="Basic and acidic residues" evidence="1">
    <location>
        <begin position="31"/>
        <end position="41"/>
    </location>
</feature>
<keyword evidence="3" id="KW-1185">Reference proteome</keyword>
<dbReference type="Proteomes" id="UP000221165">
    <property type="component" value="Unassembled WGS sequence"/>
</dbReference>
<reference evidence="2 3" key="1">
    <citation type="journal article" date="2017" name="Int. J. Parasitol.">
        <title>The genome of the protozoan parasite Cystoisospora suis and a reverse vaccinology approach to identify vaccine candidates.</title>
        <authorList>
            <person name="Palmieri N."/>
            <person name="Shrestha A."/>
            <person name="Ruttkowski B."/>
            <person name="Beck T."/>
            <person name="Vogl C."/>
            <person name="Tomley F."/>
            <person name="Blake D.P."/>
            <person name="Joachim A."/>
        </authorList>
    </citation>
    <scope>NUCLEOTIDE SEQUENCE [LARGE SCALE GENOMIC DNA]</scope>
    <source>
        <strain evidence="2 3">Wien I</strain>
    </source>
</reference>